<accession>A3Q9Y8</accession>
<evidence type="ECO:0000256" key="1">
    <source>
        <dbReference type="ARBA" id="ARBA00004651"/>
    </source>
</evidence>
<keyword evidence="5 6" id="KW-0472">Membrane</keyword>
<protein>
    <submittedName>
        <fullName evidence="8">ABC-2 type transporter</fullName>
    </submittedName>
</protein>
<proteinExistence type="predicted"/>
<feature type="domain" description="ABC-2 type transporter transmembrane" evidence="7">
    <location>
        <begin position="20"/>
        <end position="368"/>
    </location>
</feature>
<dbReference type="Proteomes" id="UP000001558">
    <property type="component" value="Chromosome"/>
</dbReference>
<dbReference type="HOGENOM" id="CLU_039483_10_1_6"/>
<evidence type="ECO:0000259" key="7">
    <source>
        <dbReference type="Pfam" id="PF12698"/>
    </source>
</evidence>
<organism evidence="8 9">
    <name type="scientific">Shewanella loihica (strain ATCC BAA-1088 / PV-4)</name>
    <dbReference type="NCBI Taxonomy" id="323850"/>
    <lineage>
        <taxon>Bacteria</taxon>
        <taxon>Pseudomonadati</taxon>
        <taxon>Pseudomonadota</taxon>
        <taxon>Gammaproteobacteria</taxon>
        <taxon>Alteromonadales</taxon>
        <taxon>Shewanellaceae</taxon>
        <taxon>Shewanella</taxon>
    </lineage>
</organism>
<feature type="transmembrane region" description="Helical" evidence="6">
    <location>
        <begin position="226"/>
        <end position="245"/>
    </location>
</feature>
<evidence type="ECO:0000313" key="9">
    <source>
        <dbReference type="Proteomes" id="UP000001558"/>
    </source>
</evidence>
<dbReference type="KEGG" id="slo:Shew_0414"/>
<dbReference type="Gene3D" id="3.40.1710.10">
    <property type="entry name" value="abc type-2 transporter like domain"/>
    <property type="match status" value="1"/>
</dbReference>
<dbReference type="GO" id="GO:0005886">
    <property type="term" value="C:plasma membrane"/>
    <property type="evidence" value="ECO:0007669"/>
    <property type="project" value="UniProtKB-SubCell"/>
</dbReference>
<gene>
    <name evidence="8" type="ordered locus">Shew_0414</name>
</gene>
<dbReference type="InterPro" id="IPR013525">
    <property type="entry name" value="ABC2_TM"/>
</dbReference>
<keyword evidence="3 6" id="KW-0812">Transmembrane</keyword>
<keyword evidence="9" id="KW-1185">Reference proteome</keyword>
<feature type="transmembrane region" description="Helical" evidence="6">
    <location>
        <begin position="351"/>
        <end position="370"/>
    </location>
</feature>
<sequence length="381" mass="42102">MNLFALMFEELKAIVTDKAIAITLFGGVIFYSVLYPLPYLNEVPTRQQIVVVDGDHSSLSRLVIRHAQASPKLEVVAQVDDLTQAQAAVNSGQAHGYLVIPEGFRRDLLRQRGVTLAYGGDANYFLVYSAILEGLVSVGIDAGKYIQFQGLLARGEAAKQVQRELEPIHLNSVPAFNPSLGYTSYVVPGVLLLVLHQTLLIGTGILGAGQWRRQGYWHSVGLGQLLSARVATFGLIYSLFTAYYIGYCHYWYQVGVQGNLGQVCLFLLPFLLATSLAGIAFSSLFVRRDLPTQVLLLISMPILFVSGFVWPVELIPAPLQAVSQLIPGVVTIKGMLQLNQMGADWQSVAPLWWQLWGLVLFYLLLAYLGLRLRLETRKSPH</sequence>
<dbReference type="eggNOG" id="COG0842">
    <property type="taxonomic scope" value="Bacteria"/>
</dbReference>
<dbReference type="AlphaFoldDB" id="A3Q9Y8"/>
<reference evidence="8 9" key="1">
    <citation type="submission" date="2007-03" db="EMBL/GenBank/DDBJ databases">
        <title>Complete sequence of Shewanella loihica PV-4.</title>
        <authorList>
            <consortium name="US DOE Joint Genome Institute"/>
            <person name="Copeland A."/>
            <person name="Lucas S."/>
            <person name="Lapidus A."/>
            <person name="Barry K."/>
            <person name="Detter J.C."/>
            <person name="Glavina del Rio T."/>
            <person name="Hammon N."/>
            <person name="Israni S."/>
            <person name="Dalin E."/>
            <person name="Tice H."/>
            <person name="Pitluck S."/>
            <person name="Chain P."/>
            <person name="Malfatti S."/>
            <person name="Shin M."/>
            <person name="Vergez L."/>
            <person name="Schmutz J."/>
            <person name="Larimer F."/>
            <person name="Land M."/>
            <person name="Hauser L."/>
            <person name="Kyrpides N."/>
            <person name="Mikhailova N."/>
            <person name="Romine M.F."/>
            <person name="Serres G."/>
            <person name="Fredrickson J."/>
            <person name="Tiedje J."/>
            <person name="Richardson P."/>
        </authorList>
    </citation>
    <scope>NUCLEOTIDE SEQUENCE [LARGE SCALE GENOMIC DNA]</scope>
    <source>
        <strain evidence="9">ATCC BAA-1088 / PV-4</strain>
    </source>
</reference>
<dbReference type="PANTHER" id="PTHR30294">
    <property type="entry name" value="MEMBRANE COMPONENT OF ABC TRANSPORTER YHHJ-RELATED"/>
    <property type="match status" value="1"/>
</dbReference>
<dbReference type="PANTHER" id="PTHR30294:SF46">
    <property type="entry name" value="ABC TRANSPORTER PERMEASE"/>
    <property type="match status" value="1"/>
</dbReference>
<name>A3Q9Y8_SHELP</name>
<feature type="transmembrane region" description="Helical" evidence="6">
    <location>
        <begin position="265"/>
        <end position="286"/>
    </location>
</feature>
<keyword evidence="2" id="KW-1003">Cell membrane</keyword>
<comment type="subcellular location">
    <subcellularLocation>
        <location evidence="1">Cell membrane</location>
        <topology evidence="1">Multi-pass membrane protein</topology>
    </subcellularLocation>
</comment>
<feature type="transmembrane region" description="Helical" evidence="6">
    <location>
        <begin position="185"/>
        <end position="206"/>
    </location>
</feature>
<dbReference type="GO" id="GO:0140359">
    <property type="term" value="F:ABC-type transporter activity"/>
    <property type="evidence" value="ECO:0007669"/>
    <property type="project" value="InterPro"/>
</dbReference>
<evidence type="ECO:0000256" key="3">
    <source>
        <dbReference type="ARBA" id="ARBA00022692"/>
    </source>
</evidence>
<dbReference type="STRING" id="323850.Shew_0414"/>
<dbReference type="OrthoDB" id="9811522at2"/>
<evidence type="ECO:0000313" key="8">
    <source>
        <dbReference type="EMBL" id="ABO22286.1"/>
    </source>
</evidence>
<feature type="transmembrane region" description="Helical" evidence="6">
    <location>
        <begin position="20"/>
        <end position="37"/>
    </location>
</feature>
<evidence type="ECO:0000256" key="6">
    <source>
        <dbReference type="SAM" id="Phobius"/>
    </source>
</evidence>
<keyword evidence="4 6" id="KW-1133">Transmembrane helix</keyword>
<dbReference type="RefSeq" id="WP_011864220.1">
    <property type="nucleotide sequence ID" value="NC_009092.1"/>
</dbReference>
<dbReference type="Pfam" id="PF12698">
    <property type="entry name" value="ABC2_membrane_3"/>
    <property type="match status" value="1"/>
</dbReference>
<feature type="transmembrane region" description="Helical" evidence="6">
    <location>
        <begin position="293"/>
        <end position="312"/>
    </location>
</feature>
<dbReference type="EMBL" id="CP000606">
    <property type="protein sequence ID" value="ABO22286.1"/>
    <property type="molecule type" value="Genomic_DNA"/>
</dbReference>
<evidence type="ECO:0000256" key="5">
    <source>
        <dbReference type="ARBA" id="ARBA00023136"/>
    </source>
</evidence>
<evidence type="ECO:0000256" key="2">
    <source>
        <dbReference type="ARBA" id="ARBA00022475"/>
    </source>
</evidence>
<dbReference type="InterPro" id="IPR051449">
    <property type="entry name" value="ABC-2_transporter_component"/>
</dbReference>
<evidence type="ECO:0000256" key="4">
    <source>
        <dbReference type="ARBA" id="ARBA00022989"/>
    </source>
</evidence>